<dbReference type="GO" id="GO:0035332">
    <property type="term" value="P:positive regulation of hippo signaling"/>
    <property type="evidence" value="ECO:0007669"/>
    <property type="project" value="TreeGrafter"/>
</dbReference>
<dbReference type="Pfam" id="PF09380">
    <property type="entry name" value="FERM_C"/>
    <property type="match status" value="1"/>
</dbReference>
<reference evidence="4" key="2">
    <citation type="journal article" date="2016" name="Sci. Rep.">
        <title>Dictyocaulus viviparus genome, variome and transcriptome elucidate lungworm biology and support future intervention.</title>
        <authorList>
            <person name="McNulty S.N."/>
            <person name="Strube C."/>
            <person name="Rosa B.A."/>
            <person name="Martin J.C."/>
            <person name="Tyagi R."/>
            <person name="Choi Y.J."/>
            <person name="Wang Q."/>
            <person name="Hallsworth Pepin K."/>
            <person name="Zhang X."/>
            <person name="Ozersky P."/>
            <person name="Wilson R.K."/>
            <person name="Sternberg P.W."/>
            <person name="Gasser R.B."/>
            <person name="Mitreva M."/>
        </authorList>
    </citation>
    <scope>NUCLEOTIDE SEQUENCE [LARGE SCALE GENOMIC DNA]</scope>
    <source>
        <strain evidence="4">HannoverDv2000</strain>
    </source>
</reference>
<feature type="compositionally biased region" description="Polar residues" evidence="1">
    <location>
        <begin position="336"/>
        <end position="347"/>
    </location>
</feature>
<reference evidence="3 4" key="1">
    <citation type="submission" date="2013-11" db="EMBL/GenBank/DDBJ databases">
        <title>Draft genome of the bovine lungworm Dictyocaulus viviparus.</title>
        <authorList>
            <person name="Mitreva M."/>
        </authorList>
    </citation>
    <scope>NUCLEOTIDE SEQUENCE [LARGE SCALE GENOMIC DNA]</scope>
    <source>
        <strain evidence="3 4">HannoverDv2000</strain>
    </source>
</reference>
<dbReference type="SUPFAM" id="SSF47031">
    <property type="entry name" value="Second domain of FERM"/>
    <property type="match status" value="1"/>
</dbReference>
<proteinExistence type="predicted"/>
<dbReference type="InterPro" id="IPR019748">
    <property type="entry name" value="FERM_central"/>
</dbReference>
<protein>
    <submittedName>
        <fullName evidence="3">FERM central domain protein</fullName>
    </submittedName>
</protein>
<evidence type="ECO:0000259" key="2">
    <source>
        <dbReference type="PROSITE" id="PS50057"/>
    </source>
</evidence>
<dbReference type="InterPro" id="IPR014352">
    <property type="entry name" value="FERM/acyl-CoA-bd_prot_sf"/>
</dbReference>
<dbReference type="AlphaFoldDB" id="A0A0D8XAJ6"/>
<dbReference type="Proteomes" id="UP000053766">
    <property type="component" value="Unassembled WGS sequence"/>
</dbReference>
<accession>A0A0D8XAJ6</accession>
<feature type="non-terminal residue" evidence="3">
    <location>
        <position position="1"/>
    </location>
</feature>
<feature type="region of interest" description="Disordered" evidence="1">
    <location>
        <begin position="332"/>
        <end position="353"/>
    </location>
</feature>
<dbReference type="GO" id="GO:0098592">
    <property type="term" value="C:cytoplasmic side of apical plasma membrane"/>
    <property type="evidence" value="ECO:0007669"/>
    <property type="project" value="TreeGrafter"/>
</dbReference>
<dbReference type="SUPFAM" id="SSF50729">
    <property type="entry name" value="PH domain-like"/>
    <property type="match status" value="1"/>
</dbReference>
<dbReference type="Gene3D" id="2.30.29.30">
    <property type="entry name" value="Pleckstrin-homology domain (PH domain)/Phosphotyrosine-binding domain (PTB)"/>
    <property type="match status" value="1"/>
</dbReference>
<dbReference type="Gene3D" id="1.20.80.10">
    <property type="match status" value="1"/>
</dbReference>
<feature type="region of interest" description="Disordered" evidence="1">
    <location>
        <begin position="487"/>
        <end position="507"/>
    </location>
</feature>
<feature type="domain" description="FERM" evidence="2">
    <location>
        <begin position="1"/>
        <end position="225"/>
    </location>
</feature>
<evidence type="ECO:0000256" key="1">
    <source>
        <dbReference type="SAM" id="MobiDB-lite"/>
    </source>
</evidence>
<dbReference type="InterPro" id="IPR011993">
    <property type="entry name" value="PH-like_dom_sf"/>
</dbReference>
<sequence length="800" mass="89298">NEKDLSLVDISILTSSFCQISIFRCPKALEHYYLQLKDNFFDQWASRHSVSEERCWEMAALALKVDKGDNPGGYFRAEQYFPIWVIDVRGLEYVRKYMPAATEDLKEMSRRDAMMKFAFEASRSPFALNCHLYGLRRHKMDTVDNAVLGINAKGIEMCDIGDDGERIPLRALPWNRVTRLSFDRKKLTIIGADSTKMCLYAQSESKARFVFTNISGCLKQKILFIVLNLRYLLELCRAVHQTLLVLSHQNGKVVPLPQLFHEKSVDRVSTSSNATSTANVDHDRDCDSLLHGSVSSSCDRGQGSVSSKQRVRIKLDSNLDLKIEKMELEHFRQERAASQSSKTSDTSEQTERKLPSIESDFGDMHDYVVHPVIDVTNMRPASVDSASQTVEGGLRCAPPVDVNFNLKPNINTSDLIVFESYGLPYQGEPQYASSGGSRSDSIRRSNEMLSESIIHSYHIEQGCARSEDADSTLRPCLPQQSSVSVHDLRPAGVKPPPEYISERPDNNGNIVAPALKRCTTDHRMKRLSASGQAKSEPKIDSNLWSHPTAAVTLLDPQISTNNGRLFTKKSANGVINRVQSMPAHYHVINGYHRSGTNDDMDVSAASVLSNLSPSLCRGKTREPPPYERALDIQRTANCKLNQHLHIQPSVVPSNIVGPLAAEAAGGQPAFPSASATQFATHDYFLDEEGLSTERLRDFPMMHRLLRESSSLLSHQRRPSSCIDLTSEYVNQTPFLASGNLNVPLHRGDYYPDSAVHNYAFMRSPNIMPTTYAWRPAVPATVMDLPPPPPYPAGRKAPMVM</sequence>
<dbReference type="InterPro" id="IPR018980">
    <property type="entry name" value="FERM_PH-like_C"/>
</dbReference>
<dbReference type="OrthoDB" id="5957665at2759"/>
<organism evidence="3 4">
    <name type="scientific">Dictyocaulus viviparus</name>
    <name type="common">Bovine lungworm</name>
    <dbReference type="NCBI Taxonomy" id="29172"/>
    <lineage>
        <taxon>Eukaryota</taxon>
        <taxon>Metazoa</taxon>
        <taxon>Ecdysozoa</taxon>
        <taxon>Nematoda</taxon>
        <taxon>Chromadorea</taxon>
        <taxon>Rhabditida</taxon>
        <taxon>Rhabditina</taxon>
        <taxon>Rhabditomorpha</taxon>
        <taxon>Strongyloidea</taxon>
        <taxon>Metastrongylidae</taxon>
        <taxon>Dictyocaulus</taxon>
    </lineage>
</organism>
<dbReference type="STRING" id="29172.A0A0D8XAJ6"/>
<evidence type="ECO:0000313" key="3">
    <source>
        <dbReference type="EMBL" id="KJH40767.1"/>
    </source>
</evidence>
<dbReference type="SMART" id="SM01196">
    <property type="entry name" value="FERM_C"/>
    <property type="match status" value="1"/>
</dbReference>
<dbReference type="PROSITE" id="PS50057">
    <property type="entry name" value="FERM_3"/>
    <property type="match status" value="1"/>
</dbReference>
<dbReference type="Pfam" id="PF00373">
    <property type="entry name" value="FERM_M"/>
    <property type="match status" value="1"/>
</dbReference>
<dbReference type="PANTHER" id="PTHR13429">
    <property type="entry name" value="FERM DOMAIN (PROTEIN4.1-EZRIN-RADIXIN-MOESIN) FAMILY"/>
    <property type="match status" value="1"/>
</dbReference>
<dbReference type="CDD" id="cd14473">
    <property type="entry name" value="FERM_B-lobe"/>
    <property type="match status" value="1"/>
</dbReference>
<dbReference type="PANTHER" id="PTHR13429:SF5">
    <property type="entry name" value="PROTEIN EXPANDED"/>
    <property type="match status" value="1"/>
</dbReference>
<keyword evidence="4" id="KW-1185">Reference proteome</keyword>
<dbReference type="InterPro" id="IPR035963">
    <property type="entry name" value="FERM_2"/>
</dbReference>
<evidence type="ECO:0000313" key="4">
    <source>
        <dbReference type="Proteomes" id="UP000053766"/>
    </source>
</evidence>
<dbReference type="InterPro" id="IPR000299">
    <property type="entry name" value="FERM_domain"/>
</dbReference>
<dbReference type="InterPro" id="IPR047145">
    <property type="entry name" value="FRMD6-like"/>
</dbReference>
<dbReference type="EMBL" id="KN717020">
    <property type="protein sequence ID" value="KJH40767.1"/>
    <property type="molecule type" value="Genomic_DNA"/>
</dbReference>
<gene>
    <name evidence="3" type="ORF">DICVIV_13272</name>
</gene>
<name>A0A0D8XAJ6_DICVI</name>